<evidence type="ECO:0008006" key="4">
    <source>
        <dbReference type="Google" id="ProtNLM"/>
    </source>
</evidence>
<accession>A0ABS0I0U3</accession>
<comment type="caution">
    <text evidence="2">The sequence shown here is derived from an EMBL/GenBank/DDBJ whole genome shotgun (WGS) entry which is preliminary data.</text>
</comment>
<dbReference type="EMBL" id="JADQDM010000002">
    <property type="protein sequence ID" value="MBF9220561.1"/>
    <property type="molecule type" value="Genomic_DNA"/>
</dbReference>
<evidence type="ECO:0000256" key="1">
    <source>
        <dbReference type="SAM" id="SignalP"/>
    </source>
</evidence>
<gene>
    <name evidence="2" type="ORF">I2H31_05545</name>
</gene>
<organism evidence="2 3">
    <name type="scientific">Hymenobacter ruricola</name>
    <dbReference type="NCBI Taxonomy" id="2791023"/>
    <lineage>
        <taxon>Bacteria</taxon>
        <taxon>Pseudomonadati</taxon>
        <taxon>Bacteroidota</taxon>
        <taxon>Cytophagia</taxon>
        <taxon>Cytophagales</taxon>
        <taxon>Hymenobacteraceae</taxon>
        <taxon>Hymenobacter</taxon>
    </lineage>
</organism>
<proteinExistence type="predicted"/>
<name>A0ABS0I0U3_9BACT</name>
<keyword evidence="3" id="KW-1185">Reference proteome</keyword>
<feature type="chain" id="PRO_5046345108" description="SnoaL-like domain-containing protein" evidence="1">
    <location>
        <begin position="35"/>
        <end position="203"/>
    </location>
</feature>
<protein>
    <recommendedName>
        <fullName evidence="4">SnoaL-like domain-containing protein</fullName>
    </recommendedName>
</protein>
<sequence length="203" mass="23070">MALPLRLSFFRYSRRRRAAGLLPLLGLLALPACFQLREPEPAGTASEWIQPTQIDLLLSNFTTAVQNVNVANYERTFSGPGYRFVPDPSSAGSSPALFANWSVPDETTYFSSLRRRTASGVKNTLTLTDRRDQLYTADSVEVSALYQLRITQQDTAFHAGLLQGNIRLILRRRNNEWRIVAWRDQRTSPGLCWTDLKKYFSSH</sequence>
<evidence type="ECO:0000313" key="2">
    <source>
        <dbReference type="EMBL" id="MBF9220561.1"/>
    </source>
</evidence>
<dbReference type="Proteomes" id="UP000618931">
    <property type="component" value="Unassembled WGS sequence"/>
</dbReference>
<dbReference type="RefSeq" id="WP_196292009.1">
    <property type="nucleotide sequence ID" value="NZ_JADQDM010000002.1"/>
</dbReference>
<keyword evidence="1" id="KW-0732">Signal</keyword>
<feature type="signal peptide" evidence="1">
    <location>
        <begin position="1"/>
        <end position="34"/>
    </location>
</feature>
<evidence type="ECO:0000313" key="3">
    <source>
        <dbReference type="Proteomes" id="UP000618931"/>
    </source>
</evidence>
<reference evidence="2 3" key="1">
    <citation type="submission" date="2020-11" db="EMBL/GenBank/DDBJ databases">
        <authorList>
            <person name="Kim M.K."/>
        </authorList>
    </citation>
    <scope>NUCLEOTIDE SEQUENCE [LARGE SCALE GENOMIC DNA]</scope>
    <source>
        <strain evidence="2 3">BT662</strain>
    </source>
</reference>